<gene>
    <name evidence="1" type="ORF">MUN80_20480</name>
</gene>
<dbReference type="RefSeq" id="WP_244715819.1">
    <property type="nucleotide sequence ID" value="NZ_CP095049.1"/>
</dbReference>
<evidence type="ECO:0000313" key="2">
    <source>
        <dbReference type="Proteomes" id="UP000831785"/>
    </source>
</evidence>
<name>A0ABY4F6B3_9BACT</name>
<protein>
    <submittedName>
        <fullName evidence="1">OBAP family protein</fullName>
    </submittedName>
</protein>
<dbReference type="Proteomes" id="UP000831785">
    <property type="component" value="Chromosome"/>
</dbReference>
<evidence type="ECO:0000313" key="1">
    <source>
        <dbReference type="EMBL" id="UOQ52125.1"/>
    </source>
</evidence>
<organism evidence="1 2">
    <name type="scientific">Hymenobacter cellulosivorans</name>
    <dbReference type="NCBI Taxonomy" id="2932249"/>
    <lineage>
        <taxon>Bacteria</taxon>
        <taxon>Pseudomonadati</taxon>
        <taxon>Bacteroidota</taxon>
        <taxon>Cytophagia</taxon>
        <taxon>Cytophagales</taxon>
        <taxon>Hymenobacteraceae</taxon>
        <taxon>Hymenobacter</taxon>
    </lineage>
</organism>
<keyword evidence="2" id="KW-1185">Reference proteome</keyword>
<reference evidence="1 2" key="1">
    <citation type="submission" date="2022-04" db="EMBL/GenBank/DDBJ databases">
        <title>Hymenobacter sp. isolated from the air.</title>
        <authorList>
            <person name="Won M."/>
            <person name="Lee C.-M."/>
            <person name="Woen H.-Y."/>
            <person name="Kwon S.-W."/>
        </authorList>
    </citation>
    <scope>NUCLEOTIDE SEQUENCE [LARGE SCALE GENOMIC DNA]</scope>
    <source>
        <strain evidence="2">5116 S-27</strain>
    </source>
</reference>
<dbReference type="Pfam" id="PF06884">
    <property type="entry name" value="DUF1264"/>
    <property type="match status" value="1"/>
</dbReference>
<dbReference type="PANTHER" id="PTHR31360">
    <property type="match status" value="1"/>
</dbReference>
<proteinExistence type="predicted"/>
<dbReference type="PANTHER" id="PTHR31360:SF0">
    <property type="entry name" value="OIL BODY-ASSOCIATED PROTEIN 1B"/>
    <property type="match status" value="1"/>
</dbReference>
<sequence length="256" mass="28322">MPRFLLLRFPPAFLTATVLLTTACGDNNTRSPVEAPGAEKSAKTRVLEAGADVLQGKEPLQKLNMYLDGFHFYNGALGQQMEAHHFCAKLNEDVTQCVIYDGNGPDAKIMGIEYIVSKKLFEQLPAEEKPLWHSHVHEVKSGTLVAPGIPDVAEHELMEELVSTYGKTFHTWHTDRDKTLPLGTPLLMMGFTKDGQIDTNMVAQRDKRLGISSKQKRQQRADIVAPPVAPGADAWEKGEVRQLGVVPDAKTALHHH</sequence>
<dbReference type="InterPro" id="IPR010686">
    <property type="entry name" value="OBAP-like"/>
</dbReference>
<dbReference type="EMBL" id="CP095049">
    <property type="protein sequence ID" value="UOQ52125.1"/>
    <property type="molecule type" value="Genomic_DNA"/>
</dbReference>
<dbReference type="PROSITE" id="PS51257">
    <property type="entry name" value="PROKAR_LIPOPROTEIN"/>
    <property type="match status" value="1"/>
</dbReference>
<accession>A0ABY4F6B3</accession>